<accession>A0A162BQB8</accession>
<dbReference type="Proteomes" id="UP000076858">
    <property type="component" value="Unassembled WGS sequence"/>
</dbReference>
<name>A0A162BQB8_9CRUS</name>
<evidence type="ECO:0000313" key="1">
    <source>
        <dbReference type="EMBL" id="KZR96100.1"/>
    </source>
</evidence>
<sequence>PENGKGVAGKRNVNAVHEKESFAVTNRQPRNAKKPAFLTQNYLID</sequence>
<gene>
    <name evidence="1" type="ORF">APZ42_009756</name>
</gene>
<dbReference type="AlphaFoldDB" id="A0A162BQB8"/>
<evidence type="ECO:0000313" key="2">
    <source>
        <dbReference type="Proteomes" id="UP000076858"/>
    </source>
</evidence>
<dbReference type="EMBL" id="LRGB01026091">
    <property type="protein sequence ID" value="KZR96100.1"/>
    <property type="molecule type" value="Genomic_DNA"/>
</dbReference>
<organism evidence="1 2">
    <name type="scientific">Daphnia magna</name>
    <dbReference type="NCBI Taxonomy" id="35525"/>
    <lineage>
        <taxon>Eukaryota</taxon>
        <taxon>Metazoa</taxon>
        <taxon>Ecdysozoa</taxon>
        <taxon>Arthropoda</taxon>
        <taxon>Crustacea</taxon>
        <taxon>Branchiopoda</taxon>
        <taxon>Diplostraca</taxon>
        <taxon>Cladocera</taxon>
        <taxon>Anomopoda</taxon>
        <taxon>Daphniidae</taxon>
        <taxon>Daphnia</taxon>
    </lineage>
</organism>
<feature type="non-terminal residue" evidence="1">
    <location>
        <position position="1"/>
    </location>
</feature>
<comment type="caution">
    <text evidence="1">The sequence shown here is derived from an EMBL/GenBank/DDBJ whole genome shotgun (WGS) entry which is preliminary data.</text>
</comment>
<proteinExistence type="predicted"/>
<keyword evidence="2" id="KW-1185">Reference proteome</keyword>
<reference evidence="1 2" key="1">
    <citation type="submission" date="2016-03" db="EMBL/GenBank/DDBJ databases">
        <title>EvidentialGene: Evidence-directed Construction of Genes on Genomes.</title>
        <authorList>
            <person name="Gilbert D.G."/>
            <person name="Choi J.-H."/>
            <person name="Mockaitis K."/>
            <person name="Colbourne J."/>
            <person name="Pfrender M."/>
        </authorList>
    </citation>
    <scope>NUCLEOTIDE SEQUENCE [LARGE SCALE GENOMIC DNA]</scope>
    <source>
        <strain evidence="1 2">Xinb3</strain>
        <tissue evidence="1">Complete organism</tissue>
    </source>
</reference>
<dbReference type="OrthoDB" id="6377204at2759"/>
<protein>
    <submittedName>
        <fullName evidence="1">Uncharacterized protein</fullName>
    </submittedName>
</protein>